<feature type="region of interest" description="Disordered" evidence="1">
    <location>
        <begin position="468"/>
        <end position="490"/>
    </location>
</feature>
<organism evidence="2 3">
    <name type="scientific">Actinokineospora alba</name>
    <dbReference type="NCBI Taxonomy" id="504798"/>
    <lineage>
        <taxon>Bacteria</taxon>
        <taxon>Bacillati</taxon>
        <taxon>Actinomycetota</taxon>
        <taxon>Actinomycetes</taxon>
        <taxon>Pseudonocardiales</taxon>
        <taxon>Pseudonocardiaceae</taxon>
        <taxon>Actinokineospora</taxon>
    </lineage>
</organism>
<dbReference type="Proteomes" id="UP000199651">
    <property type="component" value="Unassembled WGS sequence"/>
</dbReference>
<reference evidence="3" key="1">
    <citation type="submission" date="2016-10" db="EMBL/GenBank/DDBJ databases">
        <authorList>
            <person name="Varghese N."/>
            <person name="Submissions S."/>
        </authorList>
    </citation>
    <scope>NUCLEOTIDE SEQUENCE [LARGE SCALE GENOMIC DNA]</scope>
    <source>
        <strain evidence="3">IBRC-M 10655</strain>
    </source>
</reference>
<accession>A0A1H0WNB5</accession>
<protein>
    <submittedName>
        <fullName evidence="2">Uncharacterized protein</fullName>
    </submittedName>
</protein>
<dbReference type="EMBL" id="FNJB01000026">
    <property type="protein sequence ID" value="SDP92143.1"/>
    <property type="molecule type" value="Genomic_DNA"/>
</dbReference>
<dbReference type="AlphaFoldDB" id="A0A1H0WNB5"/>
<evidence type="ECO:0000313" key="2">
    <source>
        <dbReference type="EMBL" id="SDP92143.1"/>
    </source>
</evidence>
<feature type="region of interest" description="Disordered" evidence="1">
    <location>
        <begin position="989"/>
        <end position="1039"/>
    </location>
</feature>
<feature type="region of interest" description="Disordered" evidence="1">
    <location>
        <begin position="510"/>
        <end position="760"/>
    </location>
</feature>
<gene>
    <name evidence="2" type="ORF">SAMN05192558_1261</name>
</gene>
<evidence type="ECO:0000256" key="1">
    <source>
        <dbReference type="SAM" id="MobiDB-lite"/>
    </source>
</evidence>
<feature type="region of interest" description="Disordered" evidence="1">
    <location>
        <begin position="1059"/>
        <end position="1092"/>
    </location>
</feature>
<feature type="compositionally biased region" description="Basic and acidic residues" evidence="1">
    <location>
        <begin position="1027"/>
        <end position="1039"/>
    </location>
</feature>
<feature type="compositionally biased region" description="Low complexity" evidence="1">
    <location>
        <begin position="294"/>
        <end position="309"/>
    </location>
</feature>
<evidence type="ECO:0000313" key="3">
    <source>
        <dbReference type="Proteomes" id="UP000199651"/>
    </source>
</evidence>
<proteinExistence type="predicted"/>
<name>A0A1H0WNB5_9PSEU</name>
<feature type="non-terminal residue" evidence="2">
    <location>
        <position position="1092"/>
    </location>
</feature>
<sequence length="1092" mass="112536">MFLDGLGYLIAGAAAGVDDAIGGNAGRAFRGNADEVVVPLPQVAGLAGTQGDALDDFALNVESSNYSTMYELTFFASSIVWALTSPFTAWMVPEFIAGARLAVAQIFALRDAVTLAVKEAVEEAAEEVAQDALVQLHQKVEGNRHSVDWDSIALGAVAGAAAGGLMSGLRKLGEKFTPDFSKTVLFSGLTEGVTEGIVGVGVTGVTGGNLSDAWMGVVGGFNSGSLEHGANEVGDKIDDLVNGPKMPNMDALERPTSVTPSGPQGTTDGGDGPPTPITQDVESELPPGVDKPGTDTPGVDGPGSDTPGVHGPVTDTPGVDEPGSQTPGVDGPETDAPGVDGPGADAPGLDGLGTDVPLVVGAPSNIPAGAPQNKPPGHDPQGQDLPGRDRPAETGPHLEQLGVDQPAPHSILPHTPPPINGPVADGPRIEHPVIDVPVVDTPVIAGPRLDDQPLEGPRIDAPVVEGSRVEVPDGPTVEGRNSVDPGQVVGDPTVTPVPVPLTDTVTAPPVTVDSPLFNGVDPHAPSALPGDTADPTSVAPQPIPTQATTDHTPTDQPPTQAGPLPVTSPPSGPFAQTTPPTTPHMDLALGGADPTRSGGQVGEHVPSGESDDGRLPLVRESGIPQGSALGDLGVQGPVGHNVDGPRLGHPGAVPVDLPPLNVSHAGPVSPIGQAGGPAGPVTVAPQTSATPVNPQSGSSSPVRGGTESVPSGDQAGAVSSGRSDLGRLPLEREFEVPRSPALGDVTPAPSVSDTPSPQSIAPVEQAPAVLGRTDTPIADAGPVADTHVPGEPATDHSDVEVSDVEVSEVESVFDGDRSDVTDASDLGDVPVVPVQVPPVYGTPHGYPRGESLAAAPAQQGGRIHMAPGWPKPVRSAFEVRRGRRGVDTVVEVTVFVDLQPKGRQDVLVRQQVLREAQLAVDWYYNQPNLRLRNGDLLRFRIQPKSADDPLHHAVTIDADHEIDHLHWRPGMPSVTYAHEFGHMIGQPEEYAENQPKPDNNAKDNNAKDKNVEDKPKRLDISGTVMGRHTEIGPDGKPRLITDIKVPQRFVDVLARNLGIDDLTPTGHDTPLRQDNIVTPELPEGTPLPKAPP</sequence>
<keyword evidence="3" id="KW-1185">Reference proteome</keyword>
<feature type="compositionally biased region" description="Polar residues" evidence="1">
    <location>
        <begin position="684"/>
        <end position="701"/>
    </location>
</feature>
<dbReference type="STRING" id="504798.SAMN05421871_1201"/>
<feature type="region of interest" description="Disordered" evidence="1">
    <location>
        <begin position="235"/>
        <end position="398"/>
    </location>
</feature>
<feature type="compositionally biased region" description="Basic and acidic residues" evidence="1">
    <location>
        <begin position="999"/>
        <end position="1019"/>
    </location>
</feature>
<feature type="compositionally biased region" description="Polar residues" evidence="1">
    <location>
        <begin position="749"/>
        <end position="759"/>
    </location>
</feature>
<feature type="compositionally biased region" description="Low complexity" evidence="1">
    <location>
        <begin position="334"/>
        <end position="355"/>
    </location>
</feature>